<evidence type="ECO:0000313" key="2">
    <source>
        <dbReference type="EMBL" id="MEV0974038.1"/>
    </source>
</evidence>
<feature type="transmembrane region" description="Helical" evidence="1">
    <location>
        <begin position="97"/>
        <end position="120"/>
    </location>
</feature>
<dbReference type="Proteomes" id="UP001551675">
    <property type="component" value="Unassembled WGS sequence"/>
</dbReference>
<dbReference type="EMBL" id="JBFALK010000026">
    <property type="protein sequence ID" value="MEV0974038.1"/>
    <property type="molecule type" value="Genomic_DNA"/>
</dbReference>
<name>A0ABV3GQX0_MICGL</name>
<protein>
    <submittedName>
        <fullName evidence="2">Uncharacterized protein</fullName>
    </submittedName>
</protein>
<comment type="caution">
    <text evidence="2">The sequence shown here is derived from an EMBL/GenBank/DDBJ whole genome shotgun (WGS) entry which is preliminary data.</text>
</comment>
<keyword evidence="3" id="KW-1185">Reference proteome</keyword>
<dbReference type="RefSeq" id="WP_358140223.1">
    <property type="nucleotide sequence ID" value="NZ_JBFALK010000026.1"/>
</dbReference>
<feature type="transmembrane region" description="Helical" evidence="1">
    <location>
        <begin position="12"/>
        <end position="34"/>
    </location>
</feature>
<keyword evidence="1" id="KW-1133">Transmembrane helix</keyword>
<evidence type="ECO:0000256" key="1">
    <source>
        <dbReference type="SAM" id="Phobius"/>
    </source>
</evidence>
<proteinExistence type="predicted"/>
<reference evidence="2 3" key="1">
    <citation type="submission" date="2024-06" db="EMBL/GenBank/DDBJ databases">
        <title>The Natural Products Discovery Center: Release of the First 8490 Sequenced Strains for Exploring Actinobacteria Biosynthetic Diversity.</title>
        <authorList>
            <person name="Kalkreuter E."/>
            <person name="Kautsar S.A."/>
            <person name="Yang D."/>
            <person name="Bader C.D."/>
            <person name="Teijaro C.N."/>
            <person name="Fluegel L."/>
            <person name="Davis C.M."/>
            <person name="Simpson J.R."/>
            <person name="Lauterbach L."/>
            <person name="Steele A.D."/>
            <person name="Gui C."/>
            <person name="Meng S."/>
            <person name="Li G."/>
            <person name="Viehrig K."/>
            <person name="Ye F."/>
            <person name="Su P."/>
            <person name="Kiefer A.F."/>
            <person name="Nichols A."/>
            <person name="Cepeda A.J."/>
            <person name="Yan W."/>
            <person name="Fan B."/>
            <person name="Jiang Y."/>
            <person name="Adhikari A."/>
            <person name="Zheng C.-J."/>
            <person name="Schuster L."/>
            <person name="Cowan T.M."/>
            <person name="Smanski M.J."/>
            <person name="Chevrette M.G."/>
            <person name="De Carvalho L.P.S."/>
            <person name="Shen B."/>
        </authorList>
    </citation>
    <scope>NUCLEOTIDE SEQUENCE [LARGE SCALE GENOMIC DNA]</scope>
    <source>
        <strain evidence="2 3">NPDC050100</strain>
    </source>
</reference>
<evidence type="ECO:0000313" key="3">
    <source>
        <dbReference type="Proteomes" id="UP001551675"/>
    </source>
</evidence>
<keyword evidence="1" id="KW-0812">Transmembrane</keyword>
<organism evidence="2 3">
    <name type="scientific">Microtetraspora glauca</name>
    <dbReference type="NCBI Taxonomy" id="1996"/>
    <lineage>
        <taxon>Bacteria</taxon>
        <taxon>Bacillati</taxon>
        <taxon>Actinomycetota</taxon>
        <taxon>Actinomycetes</taxon>
        <taxon>Streptosporangiales</taxon>
        <taxon>Streptosporangiaceae</taxon>
        <taxon>Microtetraspora</taxon>
    </lineage>
</organism>
<gene>
    <name evidence="2" type="ORF">AB0I59_36060</name>
</gene>
<keyword evidence="1" id="KW-0472">Membrane</keyword>
<accession>A0ABV3GQX0</accession>
<sequence length="158" mass="15923">MRTRRETGRSAVAVVLPKLVLLASVLLGVGLSYATAHFCGMSMSGAPLSHSSTHGVPAASFADITPAHGIPAASSGLSVTALQNVAAVHEGASGANPFVQCLTAVAAVLVTVALGLIVLGRPSGDAANVRERPARLPAVRGSPSPFALSLQRVTVLRV</sequence>